<reference evidence="4" key="1">
    <citation type="journal article" date="2014" name="Genome Announc.">
        <title>Genome sequence and annotation of Acremonium chrysogenum, producer of the beta-lactam antibiotic cephalosporin C.</title>
        <authorList>
            <person name="Terfehr D."/>
            <person name="Dahlmann T.A."/>
            <person name="Specht T."/>
            <person name="Zadra I."/>
            <person name="Kuernsteiner H."/>
            <person name="Kueck U."/>
        </authorList>
    </citation>
    <scope>NUCLEOTIDE SEQUENCE [LARGE SCALE GENOMIC DNA]</scope>
    <source>
        <strain evidence="4">ATCC 11550 / CBS 779.69 / DSM 880 / IAM 14645 / JCM 23072 / IMI 49137</strain>
    </source>
</reference>
<feature type="chain" id="PRO_5001815343" evidence="2">
    <location>
        <begin position="18"/>
        <end position="546"/>
    </location>
</feature>
<dbReference type="OrthoDB" id="10057598at2759"/>
<dbReference type="STRING" id="857340.A0A086T6F6"/>
<dbReference type="HOGENOM" id="CLU_003680_0_0_1"/>
<feature type="compositionally biased region" description="Basic and acidic residues" evidence="1">
    <location>
        <begin position="34"/>
        <end position="47"/>
    </location>
</feature>
<comment type="caution">
    <text evidence="3">The sequence shown here is derived from an EMBL/GenBank/DDBJ whole genome shotgun (WGS) entry which is preliminary data.</text>
</comment>
<proteinExistence type="predicted"/>
<dbReference type="AlphaFoldDB" id="A0A086T6F6"/>
<evidence type="ECO:0000256" key="2">
    <source>
        <dbReference type="SAM" id="SignalP"/>
    </source>
</evidence>
<sequence length="546" mass="60399">MELVLPLLLLSAAALYAATNIITAKQASRRNRHQKDEAMRRLHDDTAQHTTSGDLQRYKSLYYKLHNPEQNTDVLPEAKALLLFLLSETLQTEGPTKGSAILGLEIFSRGSLDRFVQQELDAVTREWDGYLGRRKAGGPPELLPTGDDAKAWLVEIAPLKLVDGAWLGQVHRITTTPFALRLVTKAAWQVLSEELVAKIRGPAAVQGEWKRVQAGYILSKNIGRRRQPRDVLGEKVLEIFQAKSVACNRIHDHCPMRLRGRSRGTWLNPRSFSRITGLAGGLPAVPRARPPLDPFTDREVATIRDWIDSLAPSGPDTYTRFAGRPDMRQEVSHADAEVRGKNNLMTRPDILGRVSVDGISSTSESTGVTGPLAVDIRTLNIHKLLPIWFAHASLLESMVSVPWTVANPTGCAIVKLLRAQCGFPPEPMGVYGVDEIPRADTVDLVSIGLELISAADPGMTPLPSYMAAVPAHWPSRFAQDMLAAATRPRKLQWQLLGMTCAFVQLHGVLVASSSSPLSEQTRTALDVMRRREEESLARDVYWQLEK</sequence>
<dbReference type="EMBL" id="JPKY01000040">
    <property type="protein sequence ID" value="KFH44938.1"/>
    <property type="molecule type" value="Genomic_DNA"/>
</dbReference>
<evidence type="ECO:0000313" key="3">
    <source>
        <dbReference type="EMBL" id="KFH44938.1"/>
    </source>
</evidence>
<name>A0A086T6F6_HAPC1</name>
<organism evidence="3 4">
    <name type="scientific">Hapsidospora chrysogenum (strain ATCC 11550 / CBS 779.69 / DSM 880 / IAM 14645 / JCM 23072 / IMI 49137)</name>
    <name type="common">Acremonium chrysogenum</name>
    <dbReference type="NCBI Taxonomy" id="857340"/>
    <lineage>
        <taxon>Eukaryota</taxon>
        <taxon>Fungi</taxon>
        <taxon>Dikarya</taxon>
        <taxon>Ascomycota</taxon>
        <taxon>Pezizomycotina</taxon>
        <taxon>Sordariomycetes</taxon>
        <taxon>Hypocreomycetidae</taxon>
        <taxon>Hypocreales</taxon>
        <taxon>Bionectriaceae</taxon>
        <taxon>Hapsidospora</taxon>
    </lineage>
</organism>
<evidence type="ECO:0000313" key="4">
    <source>
        <dbReference type="Proteomes" id="UP000029964"/>
    </source>
</evidence>
<accession>A0A086T6F6</accession>
<feature type="signal peptide" evidence="2">
    <location>
        <begin position="1"/>
        <end position="17"/>
    </location>
</feature>
<keyword evidence="4" id="KW-1185">Reference proteome</keyword>
<dbReference type="Proteomes" id="UP000029964">
    <property type="component" value="Unassembled WGS sequence"/>
</dbReference>
<gene>
    <name evidence="3" type="ORF">ACRE_042340</name>
</gene>
<keyword evidence="2" id="KW-0732">Signal</keyword>
<feature type="region of interest" description="Disordered" evidence="1">
    <location>
        <begin position="27"/>
        <end position="51"/>
    </location>
</feature>
<protein>
    <submittedName>
        <fullName evidence="3">Uncharacterized protein</fullName>
    </submittedName>
</protein>
<evidence type="ECO:0000256" key="1">
    <source>
        <dbReference type="SAM" id="MobiDB-lite"/>
    </source>
</evidence>